<keyword evidence="2" id="KW-0812">Transmembrane</keyword>
<evidence type="ECO:0000256" key="2">
    <source>
        <dbReference type="SAM" id="Phobius"/>
    </source>
</evidence>
<feature type="domain" description="C-type lectin" evidence="4">
    <location>
        <begin position="941"/>
        <end position="1069"/>
    </location>
</feature>
<dbReference type="PROSITE" id="PS50041">
    <property type="entry name" value="C_TYPE_LECTIN_2"/>
    <property type="match status" value="8"/>
</dbReference>
<feature type="compositionally biased region" description="Basic and acidic residues" evidence="1">
    <location>
        <begin position="1295"/>
        <end position="1311"/>
    </location>
</feature>
<evidence type="ECO:0000256" key="3">
    <source>
        <dbReference type="SAM" id="SignalP"/>
    </source>
</evidence>
<feature type="domain" description="C-type lectin" evidence="4">
    <location>
        <begin position="1092"/>
        <end position="1221"/>
    </location>
</feature>
<organism evidence="5 6">
    <name type="scientific">Clavelina lepadiformis</name>
    <name type="common">Light-bulb sea squirt</name>
    <name type="synonym">Ascidia lepadiformis</name>
    <dbReference type="NCBI Taxonomy" id="159417"/>
    <lineage>
        <taxon>Eukaryota</taxon>
        <taxon>Metazoa</taxon>
        <taxon>Chordata</taxon>
        <taxon>Tunicata</taxon>
        <taxon>Ascidiacea</taxon>
        <taxon>Aplousobranchia</taxon>
        <taxon>Clavelinidae</taxon>
        <taxon>Clavelina</taxon>
    </lineage>
</organism>
<dbReference type="Pfam" id="PF00059">
    <property type="entry name" value="Lectin_C"/>
    <property type="match status" value="8"/>
</dbReference>
<feature type="chain" id="PRO_5046885327" description="C-type lectin domain-containing protein" evidence="3">
    <location>
        <begin position="20"/>
        <end position="1370"/>
    </location>
</feature>
<keyword evidence="2" id="KW-1133">Transmembrane helix</keyword>
<dbReference type="SMART" id="SM00034">
    <property type="entry name" value="CLECT"/>
    <property type="match status" value="8"/>
</dbReference>
<gene>
    <name evidence="5" type="ORF">CVLEPA_LOCUS21446</name>
</gene>
<accession>A0ABP0GDI1</accession>
<dbReference type="InterPro" id="IPR016187">
    <property type="entry name" value="CTDL_fold"/>
</dbReference>
<proteinExistence type="predicted"/>
<evidence type="ECO:0000256" key="1">
    <source>
        <dbReference type="SAM" id="MobiDB-lite"/>
    </source>
</evidence>
<feature type="domain" description="C-type lectin" evidence="4">
    <location>
        <begin position="185"/>
        <end position="313"/>
    </location>
</feature>
<feature type="compositionally biased region" description="Polar residues" evidence="1">
    <location>
        <begin position="1351"/>
        <end position="1370"/>
    </location>
</feature>
<dbReference type="CDD" id="cd00037">
    <property type="entry name" value="CLECT"/>
    <property type="match status" value="8"/>
</dbReference>
<feature type="domain" description="C-type lectin" evidence="4">
    <location>
        <begin position="492"/>
        <end position="619"/>
    </location>
</feature>
<dbReference type="Gene3D" id="3.10.100.10">
    <property type="entry name" value="Mannose-Binding Protein A, subunit A"/>
    <property type="match status" value="8"/>
</dbReference>
<dbReference type="EMBL" id="CAWYQH010000108">
    <property type="protein sequence ID" value="CAK8689442.1"/>
    <property type="molecule type" value="Genomic_DNA"/>
</dbReference>
<feature type="domain" description="C-type lectin" evidence="4">
    <location>
        <begin position="796"/>
        <end position="918"/>
    </location>
</feature>
<feature type="domain" description="C-type lectin" evidence="4">
    <location>
        <begin position="647"/>
        <end position="770"/>
    </location>
</feature>
<sequence length="1370" mass="155983">MNNMDKLTIFSLMITCAYAQSWHQLDRMEYLIENNETYDFERASDICSSKGGILAVVNTRNIQDFLEKKIERISAAQEISFYIGMRRKASGTAFQWVDGEELANDFTNWFKGRPRAPQFGGNCVIMGHIALLQSYFHWWDVTCTQRAGYVCQRMIASEELTTIPVPTTLQQTNAEVSLSNRWHKDHGFEYYFEAGNEHNFKSASATCATMNASLVVIDEQVQQYVASVLTNLTENQAVRFYIGMKRETFNDSETFLWVNGDPVSMGYTNWFRNQPDLSSNGRNCALLVSFATAKNNYQWWTVNCSRDNGFICQRPVKATPMHPTETVVWHNYANIEYYIQRDQEYDFDNAAKNCSSRGGSLAVINSQEIQTFLENTVGYIPNDKSAIFYIGLTREKDNPKFHWSDGAPLLPADYSNWFTGQPAPLSRKEFCTTIGHFGVIASYFHWWDVKCDSKGGYVCQREATVTSPVTTTTQEPTTTTISEEDRDIWLQHGDYEYFIENEDTTNFANAVSICKSKNASLVIINSPSIQRFLVTNINVNNVDRFAYYIGLTRVDKDESTFEWVNGTLSSDGYTNWFSSQPDESRSGENCVIMGYSYNLQSNFHWWDIQCDSPNHFICQRKTPESVPSDIFPISTNGLWYQSGSLEYFIEREEAYDYDSALRACATRNASLAIVDTRDIHDFIVRNVGIFPGDEMFTTYIGLKRKSVRDFTFEWLDGTPLSETYTNWFKNHPRPYTTGYNCVVIGHAPQLRSVYHWWSVDCSTRSGYVCQRETVEEVPRDLTISDELWERNDEFEYFVEQNKTYTYATSARICAANDARLVVIDDETVQAFLESYIGPLSPSRSHLFYIGMKRETSGNDEFEWVNGNLVSENYTNWFSQPSDGTSGEDCAALVHFAQLKSNFHWWDLACSTKGGYICQRKVKIETTTVVVPTLAPSIWRKKGNLEYFIQRNPTYDYDSASQTCVGNGGMLAVVNSKEIQEFLASNIGSGTASEGLQLFIGYIRENSGRFNFIWENETHASSNYTNWFTGQPSEIGSDENCVVMGYVDSLHSHFHWWDLSCSSFAGFICQRKVQAEAITVPPPIADNRQWKLYGNFEYFIELEDHYEYQSSKQICEDNRATLAIIMTKEVQEFLSSTFGSIPDNETHFLYIGLTRENSENLLFEWADGSALSPSGYNNWFSNQPSKAISRKNCVVLGYNFAVRSNFHWWNLKCSTPGGFICQRESSGPGRFASASGTLSTTNIIIICAALVAGIVVLVLTISLYSRRKKLRRMRQGSEEDLNLQYIYPKGNSDHPPQYDDINKHRPPHKDSLTDLSGSVASNKEVRKNGDVEEDDAADISSSNDGDPEEIRNSPSSLSIRSQASETTTSET</sequence>
<feature type="domain" description="C-type lectin" evidence="4">
    <location>
        <begin position="332"/>
        <end position="460"/>
    </location>
</feature>
<comment type="caution">
    <text evidence="5">The sequence shown here is derived from an EMBL/GenBank/DDBJ whole genome shotgun (WGS) entry which is preliminary data.</text>
</comment>
<dbReference type="InterPro" id="IPR016186">
    <property type="entry name" value="C-type_lectin-like/link_sf"/>
</dbReference>
<feature type="signal peptide" evidence="3">
    <location>
        <begin position="1"/>
        <end position="19"/>
    </location>
</feature>
<dbReference type="InterPro" id="IPR001304">
    <property type="entry name" value="C-type_lectin-like"/>
</dbReference>
<keyword evidence="2" id="KW-0472">Membrane</keyword>
<name>A0ABP0GDI1_CLALP</name>
<feature type="domain" description="C-type lectin" evidence="4">
    <location>
        <begin position="25"/>
        <end position="152"/>
    </location>
</feature>
<keyword evidence="3" id="KW-0732">Signal</keyword>
<dbReference type="PANTHER" id="PTHR22803">
    <property type="entry name" value="MANNOSE, PHOSPHOLIPASE, LECTIN RECEPTOR RELATED"/>
    <property type="match status" value="1"/>
</dbReference>
<keyword evidence="6" id="KW-1185">Reference proteome</keyword>
<evidence type="ECO:0000259" key="4">
    <source>
        <dbReference type="PROSITE" id="PS50041"/>
    </source>
</evidence>
<dbReference type="SUPFAM" id="SSF56436">
    <property type="entry name" value="C-type lectin-like"/>
    <property type="match status" value="8"/>
</dbReference>
<protein>
    <recommendedName>
        <fullName evidence="4">C-type lectin domain-containing protein</fullName>
    </recommendedName>
</protein>
<dbReference type="Proteomes" id="UP001642483">
    <property type="component" value="Unassembled WGS sequence"/>
</dbReference>
<evidence type="ECO:0000313" key="6">
    <source>
        <dbReference type="Proteomes" id="UP001642483"/>
    </source>
</evidence>
<evidence type="ECO:0000313" key="5">
    <source>
        <dbReference type="EMBL" id="CAK8689442.1"/>
    </source>
</evidence>
<reference evidence="5 6" key="1">
    <citation type="submission" date="2024-02" db="EMBL/GenBank/DDBJ databases">
        <authorList>
            <person name="Daric V."/>
            <person name="Darras S."/>
        </authorList>
    </citation>
    <scope>NUCLEOTIDE SEQUENCE [LARGE SCALE GENOMIC DNA]</scope>
</reference>
<dbReference type="InterPro" id="IPR050111">
    <property type="entry name" value="C-type_lectin/snaclec_domain"/>
</dbReference>
<feature type="region of interest" description="Disordered" evidence="1">
    <location>
        <begin position="1280"/>
        <end position="1370"/>
    </location>
</feature>
<feature type="transmembrane region" description="Helical" evidence="2">
    <location>
        <begin position="1242"/>
        <end position="1263"/>
    </location>
</feature>